<accession>A0A926D375</accession>
<reference evidence="2" key="1">
    <citation type="submission" date="2020-08" db="EMBL/GenBank/DDBJ databases">
        <title>Genome public.</title>
        <authorList>
            <person name="Liu C."/>
            <person name="Sun Q."/>
        </authorList>
    </citation>
    <scope>NUCLEOTIDE SEQUENCE</scope>
    <source>
        <strain evidence="2">NSJ-53</strain>
    </source>
</reference>
<organism evidence="2 3">
    <name type="scientific">Gehongia tenuis</name>
    <dbReference type="NCBI Taxonomy" id="2763655"/>
    <lineage>
        <taxon>Bacteria</taxon>
        <taxon>Bacillati</taxon>
        <taxon>Bacillota</taxon>
        <taxon>Clostridia</taxon>
        <taxon>Christensenellales</taxon>
        <taxon>Christensenellaceae</taxon>
        <taxon>Gehongia</taxon>
    </lineage>
</organism>
<dbReference type="Pfam" id="PF04020">
    <property type="entry name" value="Phage_holin_4_2"/>
    <property type="match status" value="1"/>
</dbReference>
<keyword evidence="3" id="KW-1185">Reference proteome</keyword>
<evidence type="ECO:0000256" key="1">
    <source>
        <dbReference type="SAM" id="Phobius"/>
    </source>
</evidence>
<proteinExistence type="predicted"/>
<keyword evidence="1" id="KW-1133">Transmembrane helix</keyword>
<evidence type="ECO:0000313" key="2">
    <source>
        <dbReference type="EMBL" id="MBC8530458.1"/>
    </source>
</evidence>
<keyword evidence="1" id="KW-0472">Membrane</keyword>
<dbReference type="Proteomes" id="UP000623172">
    <property type="component" value="Unassembled WGS sequence"/>
</dbReference>
<dbReference type="AlphaFoldDB" id="A0A926D375"/>
<feature type="transmembrane region" description="Helical" evidence="1">
    <location>
        <begin position="32"/>
        <end position="53"/>
    </location>
</feature>
<keyword evidence="1" id="KW-0812">Transmembrane</keyword>
<comment type="caution">
    <text evidence="2">The sequence shown here is derived from an EMBL/GenBank/DDBJ whole genome shotgun (WGS) entry which is preliminary data.</text>
</comment>
<dbReference type="RefSeq" id="WP_249314407.1">
    <property type="nucleotide sequence ID" value="NZ_JACRSR010000001.1"/>
</dbReference>
<sequence length="116" mass="12525">MAFLYRVLGAAAALMVAGLLFPDSVSVSGALWGTVMLTVLYVLLRPILLTLLLPLNLVGLGLFTPFADGLLVLWTSAWVGGIHFTYLEAVAVALMISLAYLPYSYAKERRVLGPRV</sequence>
<protein>
    <submittedName>
        <fullName evidence="2">Phage holin family protein</fullName>
    </submittedName>
</protein>
<gene>
    <name evidence="2" type="ORF">H8696_01180</name>
</gene>
<dbReference type="InterPro" id="IPR007165">
    <property type="entry name" value="Phage_holin_4_2"/>
</dbReference>
<feature type="transmembrane region" description="Helical" evidence="1">
    <location>
        <begin position="60"/>
        <end position="80"/>
    </location>
</feature>
<evidence type="ECO:0000313" key="3">
    <source>
        <dbReference type="Proteomes" id="UP000623172"/>
    </source>
</evidence>
<feature type="transmembrane region" description="Helical" evidence="1">
    <location>
        <begin position="86"/>
        <end position="106"/>
    </location>
</feature>
<name>A0A926D375_9FIRM</name>
<dbReference type="EMBL" id="JACRSR010000001">
    <property type="protein sequence ID" value="MBC8530458.1"/>
    <property type="molecule type" value="Genomic_DNA"/>
</dbReference>